<reference evidence="2" key="2">
    <citation type="submission" date="2020-09" db="EMBL/GenBank/DDBJ databases">
        <authorList>
            <person name="Sun Q."/>
            <person name="Ohkuma M."/>
        </authorList>
    </citation>
    <scope>NUCLEOTIDE SEQUENCE</scope>
    <source>
        <strain evidence="2">JCM 5016</strain>
    </source>
</reference>
<reference evidence="2" key="1">
    <citation type="journal article" date="2014" name="Int. J. Syst. Evol. Microbiol.">
        <title>Complete genome sequence of Corynebacterium casei LMG S-19264T (=DSM 44701T), isolated from a smear-ripened cheese.</title>
        <authorList>
            <consortium name="US DOE Joint Genome Institute (JGI-PGF)"/>
            <person name="Walter F."/>
            <person name="Albersmeier A."/>
            <person name="Kalinowski J."/>
            <person name="Ruckert C."/>
        </authorList>
    </citation>
    <scope>NUCLEOTIDE SEQUENCE</scope>
    <source>
        <strain evidence="2">JCM 5016</strain>
    </source>
</reference>
<gene>
    <name evidence="2" type="ORF">GCM10010389_01240</name>
</gene>
<evidence type="ECO:0000256" key="1">
    <source>
        <dbReference type="SAM" id="MobiDB-lite"/>
    </source>
</evidence>
<accession>A0A918V3P2</accession>
<sequence>MQAPSESTEIAEPERNGRSNAADSPGVDEPAPESDIDSTGVSTVLAEVLPGVAVVLGEVPAELEPHLVDFGLVSAADREQLSAALASVGNTATAAGNLANAFAGVQGLYRINSATQALLKAGGTLAVKDGANLGAVFVNGKIVAQARFIPVTSVSAAQTAAALGPALAMVALQMQLSEITGLVRTNIALTSQVLATLRNEQWAELTGLVTTVDRAVGQAREVGSVPASLWENVAGNEASLRKQLDLYRRNVRGHIEQIDQPDTRRLREYLQTNAEAMIFDAHALLSSLKAWTGYQALRAGKARTAGREDADEARLVDVIARDTRTELDSALAETTRLVDALTRELRIIAELPGGGTLPQSLPGKRKDAKAARQTSARLLEAIEPLADALRPPAPPLGTPDVVCAPEALDPKPYLRILRWFVEDGETLRVLGFADQLDALGPISAIIGGAKEKLAAARDKAAAKTLVAVTDRRIITTRTNAFLERGEIRQVIPIDRVRYVRAAITQDRGARSTIDLITRDENIRWLFHSDIDTAQVNALAAVLAESMRIPDEERNELQRRRHLPIDAGRKSESTGRTSAEPTGSEATSYEAG</sequence>
<feature type="region of interest" description="Disordered" evidence="1">
    <location>
        <begin position="552"/>
        <end position="591"/>
    </location>
</feature>
<evidence type="ECO:0000313" key="3">
    <source>
        <dbReference type="Proteomes" id="UP000623010"/>
    </source>
</evidence>
<dbReference type="AlphaFoldDB" id="A0A918V3P2"/>
<organism evidence="2 3">
    <name type="scientific">Streptomyces echinoruber</name>
    <dbReference type="NCBI Taxonomy" id="68898"/>
    <lineage>
        <taxon>Bacteria</taxon>
        <taxon>Bacillati</taxon>
        <taxon>Actinomycetota</taxon>
        <taxon>Actinomycetes</taxon>
        <taxon>Kitasatosporales</taxon>
        <taxon>Streptomycetaceae</taxon>
        <taxon>Streptomyces</taxon>
    </lineage>
</organism>
<dbReference type="EMBL" id="BMWH01000001">
    <property type="protein sequence ID" value="GGZ67808.1"/>
    <property type="molecule type" value="Genomic_DNA"/>
</dbReference>
<comment type="caution">
    <text evidence="2">The sequence shown here is derived from an EMBL/GenBank/DDBJ whole genome shotgun (WGS) entry which is preliminary data.</text>
</comment>
<feature type="compositionally biased region" description="Polar residues" evidence="1">
    <location>
        <begin position="573"/>
        <end position="591"/>
    </location>
</feature>
<proteinExistence type="predicted"/>
<evidence type="ECO:0000313" key="2">
    <source>
        <dbReference type="EMBL" id="GGZ67808.1"/>
    </source>
</evidence>
<dbReference type="RefSeq" id="WP_190055258.1">
    <property type="nucleotide sequence ID" value="NZ_BMWH01000001.1"/>
</dbReference>
<name>A0A918V3P2_9ACTN</name>
<feature type="region of interest" description="Disordered" evidence="1">
    <location>
        <begin position="1"/>
        <end position="39"/>
    </location>
</feature>
<feature type="compositionally biased region" description="Basic and acidic residues" evidence="1">
    <location>
        <begin position="552"/>
        <end position="572"/>
    </location>
</feature>
<dbReference type="Proteomes" id="UP000623010">
    <property type="component" value="Unassembled WGS sequence"/>
</dbReference>
<keyword evidence="3" id="KW-1185">Reference proteome</keyword>
<protein>
    <submittedName>
        <fullName evidence="2">Uncharacterized protein</fullName>
    </submittedName>
</protein>